<dbReference type="AlphaFoldDB" id="A0A806C837"/>
<keyword evidence="2" id="KW-0449">Lipoprotein</keyword>
<dbReference type="Pfam" id="PF05714">
    <property type="entry name" value="PFam54_60"/>
    <property type="match status" value="1"/>
</dbReference>
<evidence type="ECO:0000313" key="3">
    <source>
        <dbReference type="Proteomes" id="UP000006166"/>
    </source>
</evidence>
<keyword evidence="1" id="KW-0175">Coiled coil</keyword>
<reference evidence="2 3" key="1">
    <citation type="journal article" date="2011" name="J. Bacteriol.">
        <title>Whole genome sequence of an unusual Borrelia burgdorferi sensu lato isolate.</title>
        <authorList>
            <person name="Casjens S.R."/>
            <person name="Fraser-Liggett C.M."/>
            <person name="Mongodin E.F."/>
            <person name="Qiu W.G."/>
            <person name="Dunn J.J."/>
            <person name="Luft B.J."/>
            <person name="Schutzer S.E."/>
        </authorList>
    </citation>
    <scope>NUCLEOTIDE SEQUENCE [LARGE SCALE GENOMIC DNA]</scope>
    <source>
        <strain evidence="2 3">SV1</strain>
    </source>
</reference>
<keyword evidence="3" id="KW-1185">Reference proteome</keyword>
<dbReference type="Proteomes" id="UP000006166">
    <property type="component" value="Plasmid SV1_lp28-4"/>
</dbReference>
<geneLocation type="plasmid" evidence="2 3">
    <name>SV1_lp28-4</name>
</geneLocation>
<gene>
    <name evidence="2" type="ORF">BSV1_I09</name>
</gene>
<proteinExistence type="predicted"/>
<evidence type="ECO:0000313" key="2">
    <source>
        <dbReference type="EMBL" id="ACN93519.1"/>
    </source>
</evidence>
<protein>
    <submittedName>
        <fullName evidence="2">Borrelia virulent strain associated lipoprotein</fullName>
    </submittedName>
</protein>
<dbReference type="EMBL" id="CP001523">
    <property type="protein sequence ID" value="ACN93519.1"/>
    <property type="molecule type" value="Genomic_DNA"/>
</dbReference>
<evidence type="ECO:0000256" key="1">
    <source>
        <dbReference type="SAM" id="Coils"/>
    </source>
</evidence>
<dbReference type="InterPro" id="IPR008421">
    <property type="entry name" value="Borrelia_lipoprotein_PFam54/60"/>
</dbReference>
<dbReference type="RefSeq" id="WP_012672228.1">
    <property type="nucleotide sequence ID" value="NC_012230.1"/>
</dbReference>
<name>A0A806C837_9SPIR</name>
<keyword evidence="2" id="KW-0614">Plasmid</keyword>
<organism evidence="2 3">
    <name type="scientific">Borreliella finlandensis</name>
    <dbReference type="NCBI Taxonomy" id="498741"/>
    <lineage>
        <taxon>Bacteria</taxon>
        <taxon>Pseudomonadati</taxon>
        <taxon>Spirochaetota</taxon>
        <taxon>Spirochaetia</taxon>
        <taxon>Spirochaetales</taxon>
        <taxon>Borreliaceae</taxon>
        <taxon>Borreliella</taxon>
    </lineage>
</organism>
<sequence length="224" mass="25704">MKNKIILCMCVFSLLNSCNFDNDTEAATKKHADKIKNEYINEIKNLIATNKESIDKNELLQAKPANQKPASNKNEEKAFKIDSRAFDFINSFLTDDEFNEFEKIFHKPKLQSPGKILNSIAILELTLEKTINHLDLKKDALNKANTLDLEKIKNSLKQLFSIRKFFSTSIKQILLDYQKNTNSIKTEDSKLEEYLGTILNQFNEKNKEVGNLKNTILSISIPTL</sequence>
<feature type="coiled-coil region" evidence="1">
    <location>
        <begin position="36"/>
        <end position="63"/>
    </location>
</feature>
<accession>A0A806C837</accession>
<dbReference type="Gene3D" id="1.10.3160.10">
    <property type="entry name" value="Bbcrasp-1"/>
    <property type="match status" value="1"/>
</dbReference>